<dbReference type="InterPro" id="IPR001433">
    <property type="entry name" value="OxRdtase_FAD/NAD-bd"/>
</dbReference>
<dbReference type="InterPro" id="IPR036396">
    <property type="entry name" value="Cyt_P450_sf"/>
</dbReference>
<keyword evidence="4 16" id="KW-0349">Heme</keyword>
<dbReference type="PIRSF" id="PIRSF000209">
    <property type="entry name" value="Bifunctional_P450_P450R"/>
    <property type="match status" value="1"/>
</dbReference>
<evidence type="ECO:0000256" key="4">
    <source>
        <dbReference type="ARBA" id="ARBA00022617"/>
    </source>
</evidence>
<evidence type="ECO:0000256" key="1">
    <source>
        <dbReference type="ARBA" id="ARBA00001971"/>
    </source>
</evidence>
<feature type="binding site" description="axial binding residue" evidence="17">
    <location>
        <position position="406"/>
    </location>
    <ligand>
        <name>heme</name>
        <dbReference type="ChEBI" id="CHEBI:30413"/>
    </ligand>
    <ligandPart>
        <name>Fe</name>
        <dbReference type="ChEBI" id="CHEBI:18248"/>
    </ligandPart>
</feature>
<dbReference type="InParanoid" id="W2S5I7"/>
<dbReference type="InterPro" id="IPR017972">
    <property type="entry name" value="Cyt_P450_CS"/>
</dbReference>
<evidence type="ECO:0000256" key="13">
    <source>
        <dbReference type="ARBA" id="ARBA00023033"/>
    </source>
</evidence>
<evidence type="ECO:0000256" key="8">
    <source>
        <dbReference type="ARBA" id="ARBA00022827"/>
    </source>
</evidence>
<dbReference type="EMBL" id="KB822716">
    <property type="protein sequence ID" value="ETN43966.1"/>
    <property type="molecule type" value="Genomic_DNA"/>
</dbReference>
<dbReference type="GO" id="GO:0005506">
    <property type="term" value="F:iron ion binding"/>
    <property type="evidence" value="ECO:0007669"/>
    <property type="project" value="UniProtKB-UniRule"/>
</dbReference>
<keyword evidence="11 16" id="KW-0560">Oxidoreductase</keyword>
<comment type="catalytic activity">
    <reaction evidence="15 16">
        <text>2 oxidized [cytochrome P450] + NADPH = 2 reduced [cytochrome P450] + NADP(+) + H(+)</text>
        <dbReference type="Rhea" id="RHEA:24040"/>
        <dbReference type="Rhea" id="RHEA-COMP:14627"/>
        <dbReference type="Rhea" id="RHEA-COMP:14628"/>
        <dbReference type="ChEBI" id="CHEBI:15378"/>
        <dbReference type="ChEBI" id="CHEBI:55376"/>
        <dbReference type="ChEBI" id="CHEBI:57783"/>
        <dbReference type="ChEBI" id="CHEBI:58349"/>
        <dbReference type="ChEBI" id="CHEBI:60344"/>
        <dbReference type="EC" id="1.6.2.4"/>
    </reaction>
</comment>
<dbReference type="Pfam" id="PF00667">
    <property type="entry name" value="FAD_binding_1"/>
    <property type="match status" value="1"/>
</dbReference>
<name>W2S5I7_CYPE1</name>
<dbReference type="PROSITE" id="PS00086">
    <property type="entry name" value="CYTOCHROME_P450"/>
    <property type="match status" value="1"/>
</dbReference>
<evidence type="ECO:0000256" key="14">
    <source>
        <dbReference type="ARBA" id="ARBA00047827"/>
    </source>
</evidence>
<dbReference type="PRINTS" id="PR00385">
    <property type="entry name" value="P450"/>
</dbReference>
<dbReference type="EC" id="1.14.14.1" evidence="16"/>
<feature type="domain" description="FAD-binding FR-type" evidence="19">
    <location>
        <begin position="665"/>
        <end position="883"/>
    </location>
</feature>
<evidence type="ECO:0000256" key="3">
    <source>
        <dbReference type="ARBA" id="ARBA00022448"/>
    </source>
</evidence>
<dbReference type="InterPro" id="IPR029039">
    <property type="entry name" value="Flavoprotein-like_sf"/>
</dbReference>
<dbReference type="SUPFAM" id="SSF63380">
    <property type="entry name" value="Riboflavin synthase domain-like"/>
    <property type="match status" value="1"/>
</dbReference>
<dbReference type="GO" id="GO:0020037">
    <property type="term" value="F:heme binding"/>
    <property type="evidence" value="ECO:0007669"/>
    <property type="project" value="UniProtKB-UniRule"/>
</dbReference>
<dbReference type="PANTHER" id="PTHR19384:SF127">
    <property type="entry name" value="BIFUNCTIONAL CYTOCHROME P450_NADPH--P450 REDUCTASE"/>
    <property type="match status" value="1"/>
</dbReference>
<evidence type="ECO:0000256" key="2">
    <source>
        <dbReference type="ARBA" id="ARBA00010018"/>
    </source>
</evidence>
<dbReference type="PRINTS" id="PR00463">
    <property type="entry name" value="EP450I"/>
</dbReference>
<keyword evidence="10 16" id="KW-0249">Electron transport</keyword>
<keyword evidence="21" id="KW-1185">Reference proteome</keyword>
<keyword evidence="8 16" id="KW-0274">FAD</keyword>
<dbReference type="InterPro" id="IPR008254">
    <property type="entry name" value="Flavodoxin/NO_synth"/>
</dbReference>
<keyword evidence="9 16" id="KW-0521">NADP</keyword>
<keyword evidence="13 16" id="KW-0503">Monooxygenase</keyword>
<dbReference type="CDD" id="cd11068">
    <property type="entry name" value="CYP120A1"/>
    <property type="match status" value="1"/>
</dbReference>
<dbReference type="GO" id="GO:0005829">
    <property type="term" value="C:cytosol"/>
    <property type="evidence" value="ECO:0007669"/>
    <property type="project" value="TreeGrafter"/>
</dbReference>
<dbReference type="Pfam" id="PF00258">
    <property type="entry name" value="Flavodoxin_1"/>
    <property type="match status" value="1"/>
</dbReference>
<dbReference type="PROSITE" id="PS51384">
    <property type="entry name" value="FAD_FR"/>
    <property type="match status" value="1"/>
</dbReference>
<feature type="domain" description="Flavodoxin-like" evidence="18">
    <location>
        <begin position="495"/>
        <end position="634"/>
    </location>
</feature>
<comment type="similarity">
    <text evidence="2 16">In the N-terminal section; belongs to the cytochrome P450 family.</text>
</comment>
<evidence type="ECO:0000256" key="7">
    <source>
        <dbReference type="ARBA" id="ARBA00022723"/>
    </source>
</evidence>
<evidence type="ECO:0000256" key="11">
    <source>
        <dbReference type="ARBA" id="ARBA00023002"/>
    </source>
</evidence>
<keyword evidence="7 16" id="KW-0479">Metal-binding</keyword>
<dbReference type="InterPro" id="IPR023173">
    <property type="entry name" value="NADPH_Cyt_P450_Rdtase_alpha"/>
</dbReference>
<evidence type="ECO:0000313" key="20">
    <source>
        <dbReference type="EMBL" id="ETN43966.1"/>
    </source>
</evidence>
<dbReference type="HOGENOM" id="CLU_001570_7_0_1"/>
<dbReference type="CDD" id="cd06206">
    <property type="entry name" value="bifunctional_CYPOR"/>
    <property type="match status" value="1"/>
</dbReference>
<keyword evidence="3 16" id="KW-0813">Transport</keyword>
<evidence type="ECO:0000256" key="9">
    <source>
        <dbReference type="ARBA" id="ARBA00022857"/>
    </source>
</evidence>
<comment type="cofactor">
    <cofactor evidence="16">
        <name>FAD</name>
        <dbReference type="ChEBI" id="CHEBI:57692"/>
    </cofactor>
    <cofactor evidence="16">
        <name>FMN</name>
        <dbReference type="ChEBI" id="CHEBI:58210"/>
    </cofactor>
</comment>
<dbReference type="Gene3D" id="2.40.30.10">
    <property type="entry name" value="Translation factors"/>
    <property type="match status" value="1"/>
</dbReference>
<dbReference type="GeneID" id="19978170"/>
<dbReference type="RefSeq" id="XP_008713722.1">
    <property type="nucleotide sequence ID" value="XM_008715500.1"/>
</dbReference>
<dbReference type="PROSITE" id="PS50902">
    <property type="entry name" value="FLAVODOXIN_LIKE"/>
    <property type="match status" value="1"/>
</dbReference>
<reference evidence="20 21" key="1">
    <citation type="submission" date="2013-03" db="EMBL/GenBank/DDBJ databases">
        <title>The Genome Sequence of Phialophora europaea CBS 101466.</title>
        <authorList>
            <consortium name="The Broad Institute Genomics Platform"/>
            <person name="Cuomo C."/>
            <person name="de Hoog S."/>
            <person name="Gorbushina A."/>
            <person name="Walker B."/>
            <person name="Young S.K."/>
            <person name="Zeng Q."/>
            <person name="Gargeya S."/>
            <person name="Fitzgerald M."/>
            <person name="Haas B."/>
            <person name="Abouelleil A."/>
            <person name="Allen A.W."/>
            <person name="Alvarado L."/>
            <person name="Arachchi H.M."/>
            <person name="Berlin A.M."/>
            <person name="Chapman S.B."/>
            <person name="Gainer-Dewar J."/>
            <person name="Goldberg J."/>
            <person name="Griggs A."/>
            <person name="Gujja S."/>
            <person name="Hansen M."/>
            <person name="Howarth C."/>
            <person name="Imamovic A."/>
            <person name="Ireland A."/>
            <person name="Larimer J."/>
            <person name="McCowan C."/>
            <person name="Murphy C."/>
            <person name="Pearson M."/>
            <person name="Poon T.W."/>
            <person name="Priest M."/>
            <person name="Roberts A."/>
            <person name="Saif S."/>
            <person name="Shea T."/>
            <person name="Sisk P."/>
            <person name="Sykes S."/>
            <person name="Wortman J."/>
            <person name="Nusbaum C."/>
            <person name="Birren B."/>
        </authorList>
    </citation>
    <scope>NUCLEOTIDE SEQUENCE [LARGE SCALE GENOMIC DNA]</scope>
    <source>
        <strain evidence="20 21">CBS 101466</strain>
    </source>
</reference>
<dbReference type="InterPro" id="IPR003097">
    <property type="entry name" value="CysJ-like_FAD-binding"/>
</dbReference>
<dbReference type="VEuPathDB" id="FungiDB:HMPREF1541_10831"/>
<dbReference type="GO" id="GO:0003958">
    <property type="term" value="F:NADPH-hemoprotein reductase activity"/>
    <property type="evidence" value="ECO:0007669"/>
    <property type="project" value="UniProtKB-UniRule"/>
</dbReference>
<comment type="cofactor">
    <cofactor evidence="1 16 17">
        <name>heme</name>
        <dbReference type="ChEBI" id="CHEBI:30413"/>
    </cofactor>
</comment>
<dbReference type="InterPro" id="IPR017938">
    <property type="entry name" value="Riboflavin_synthase-like_b-brl"/>
</dbReference>
<dbReference type="GO" id="GO:0050660">
    <property type="term" value="F:flavin adenine dinucleotide binding"/>
    <property type="evidence" value="ECO:0007669"/>
    <property type="project" value="TreeGrafter"/>
</dbReference>
<dbReference type="InterPro" id="IPR001128">
    <property type="entry name" value="Cyt_P450"/>
</dbReference>
<evidence type="ECO:0000256" key="10">
    <source>
        <dbReference type="ARBA" id="ARBA00022982"/>
    </source>
</evidence>
<evidence type="ECO:0000256" key="12">
    <source>
        <dbReference type="ARBA" id="ARBA00023004"/>
    </source>
</evidence>
<dbReference type="Pfam" id="PF00175">
    <property type="entry name" value="NAD_binding_1"/>
    <property type="match status" value="1"/>
</dbReference>
<gene>
    <name evidence="20" type="ORF">HMPREF1541_10831</name>
</gene>
<comment type="catalytic activity">
    <reaction evidence="14 16">
        <text>an organic molecule + reduced [NADPH--hemoprotein reductase] + O2 = an alcohol + oxidized [NADPH--hemoprotein reductase] + H2O + H(+)</text>
        <dbReference type="Rhea" id="RHEA:17149"/>
        <dbReference type="Rhea" id="RHEA-COMP:11964"/>
        <dbReference type="Rhea" id="RHEA-COMP:11965"/>
        <dbReference type="ChEBI" id="CHEBI:15377"/>
        <dbReference type="ChEBI" id="CHEBI:15378"/>
        <dbReference type="ChEBI" id="CHEBI:15379"/>
        <dbReference type="ChEBI" id="CHEBI:30879"/>
        <dbReference type="ChEBI" id="CHEBI:57618"/>
        <dbReference type="ChEBI" id="CHEBI:58210"/>
        <dbReference type="ChEBI" id="CHEBI:142491"/>
        <dbReference type="EC" id="1.14.14.1"/>
    </reaction>
</comment>
<sequence>MSIPIPQPPGLPILGNVRDIDPNNASLSLIHLAEKYGPIFKLNIVGQDRYFVASAELLNEICDEKRFHKAVSGPLKEVRNGVGDGLFTAYHGEHNWEVAHRTLVPAFGPIGIHDMYDEMYDIATQLVAKWARLGEEDVINVTDDYTRLTLDSIALCAMDKRFNSFYHEAMHPFVNAMVGFLVESGLRPRRTRLEQLWNGKATRQYQENIELMRSVAQEVIDRRRANPSSKKDLLNAMLFGKDPKTGERLTDESIMNNMNTFLIAGHETTSGLLSYASYYLCKYPEAMRKAQAEVDSVIGKGPVKFEHMNKLPYLEAVLRETLRLQPTAPAFTVTPQETMSGPVVLAGKYYIPSGAPIIAALPAVARDPVAFGADADEFRPERMYGENFAKLPPNAWKPFGNGARGCIGRPFAWQEGLLALSLILQNFNLRMADPSYQLRSKQTLTIKPDGFFMRANLRSGIDPIKLEKKMYAGLEEQSTKSKPAVSSSAGPKKPMTILYGSNSGTCEGLSQTLAGNATAHGFEATIKSMDAAVDRISVNEPLIVITASYEGNPPDNANSFVEWLKNQSVDLKNLRYAVFGCGHHDWVSTYQKIPTLVDTELEARGASRLAPRGESDVAAGTVFDDFDHWQDDALWPQLGGAGLDAVPEGIDLEISTVARASHLNYNVQEALVVSNEVLTAPGTPEKRHIQLKLPTSLTYEAGDYLALLPINSLATVSRVLRRFGLPWDSVMTLGKGSHTTIPTEKELSIGAVLSSYVELNASATKKHLSVVASFATDEATKEQIMAQASDTASTPSVLDVLEAHTEIRFPFRLFLSMLFPMRIRQYSISSSPLQDPTIATITFSMADKDANHLGVATNYLKRLQPGSTTQVMVKKSQASFHLPLDEKTPVIMFGAGSGLAPFRGFVQERVARLQANPEAKLGEAVLFVGCRDPTMDKLFADELEAAERLSAVKVFYAFSRAADKSEGCKYVQDRLWHERAEASRLFDEGARVYICGSSAVGKGIASTAARIAVEAAAKRGKEITFENALQWWEGLRGERYAVDVFD</sequence>
<evidence type="ECO:0000313" key="21">
    <source>
        <dbReference type="Proteomes" id="UP000030752"/>
    </source>
</evidence>
<dbReference type="InterPro" id="IPR023206">
    <property type="entry name" value="Bifunctional_P450_P450_red"/>
</dbReference>
<accession>W2S5I7</accession>
<dbReference type="eggNOG" id="KOG0156">
    <property type="taxonomic scope" value="Eukaryota"/>
</dbReference>
<evidence type="ECO:0000256" key="6">
    <source>
        <dbReference type="ARBA" id="ARBA00022643"/>
    </source>
</evidence>
<dbReference type="STRING" id="1220924.W2S5I7"/>
<keyword evidence="12 16" id="KW-0408">Iron</keyword>
<evidence type="ECO:0000256" key="17">
    <source>
        <dbReference type="PIRSR" id="PIRSR000209-1"/>
    </source>
</evidence>
<evidence type="ECO:0000256" key="5">
    <source>
        <dbReference type="ARBA" id="ARBA00022630"/>
    </source>
</evidence>
<evidence type="ECO:0000256" key="15">
    <source>
        <dbReference type="ARBA" id="ARBA00049342"/>
    </source>
</evidence>
<dbReference type="Gene3D" id="3.40.50.360">
    <property type="match status" value="1"/>
</dbReference>
<dbReference type="eggNOG" id="KOG1158">
    <property type="taxonomic scope" value="Eukaryota"/>
</dbReference>
<dbReference type="Proteomes" id="UP000030752">
    <property type="component" value="Unassembled WGS sequence"/>
</dbReference>
<dbReference type="Gene3D" id="1.20.990.10">
    <property type="entry name" value="NADPH-cytochrome p450 Reductase, Chain A, domain 3"/>
    <property type="match status" value="1"/>
</dbReference>
<dbReference type="GO" id="GO:0070330">
    <property type="term" value="F:aromatase activity"/>
    <property type="evidence" value="ECO:0007669"/>
    <property type="project" value="UniProtKB-UniRule"/>
</dbReference>
<dbReference type="InterPro" id="IPR017927">
    <property type="entry name" value="FAD-bd_FR_type"/>
</dbReference>
<keyword evidence="5 16" id="KW-0285">Flavoprotein</keyword>
<evidence type="ECO:0000259" key="18">
    <source>
        <dbReference type="PROSITE" id="PS50902"/>
    </source>
</evidence>
<dbReference type="InterPro" id="IPR002401">
    <property type="entry name" value="Cyt_P450_E_grp-I"/>
</dbReference>
<dbReference type="OrthoDB" id="1470350at2759"/>
<dbReference type="EC" id="1.6.2.4" evidence="16"/>
<evidence type="ECO:0000259" key="19">
    <source>
        <dbReference type="PROSITE" id="PS51384"/>
    </source>
</evidence>
<dbReference type="Gene3D" id="3.40.50.80">
    <property type="entry name" value="Nucleotide-binding domain of ferredoxin-NADP reductase (FNR) module"/>
    <property type="match status" value="1"/>
</dbReference>
<dbReference type="Gene3D" id="1.10.630.10">
    <property type="entry name" value="Cytochrome P450"/>
    <property type="match status" value="1"/>
</dbReference>
<evidence type="ECO:0000256" key="16">
    <source>
        <dbReference type="PIRNR" id="PIRNR000209"/>
    </source>
</evidence>
<dbReference type="InterPro" id="IPR039261">
    <property type="entry name" value="FNR_nucleotide-bd"/>
</dbReference>
<protein>
    <recommendedName>
        <fullName evidence="16">Bifunctional cytochrome P450/NADPH--P450 reductase</fullName>
    </recommendedName>
    <domain>
        <recommendedName>
            <fullName evidence="16">Cytochrome P450</fullName>
            <ecNumber evidence="16">1.14.14.1</ecNumber>
        </recommendedName>
    </domain>
    <domain>
        <recommendedName>
            <fullName evidence="16">NADPH--cytochrome P450 reductase</fullName>
            <ecNumber evidence="16">1.6.2.4</ecNumber>
        </recommendedName>
    </domain>
</protein>
<dbReference type="GO" id="GO:0010181">
    <property type="term" value="F:FMN binding"/>
    <property type="evidence" value="ECO:0007669"/>
    <property type="project" value="UniProtKB-UniRule"/>
</dbReference>
<dbReference type="Pfam" id="PF00067">
    <property type="entry name" value="p450"/>
    <property type="match status" value="1"/>
</dbReference>
<dbReference type="PANTHER" id="PTHR19384">
    <property type="entry name" value="NITRIC OXIDE SYNTHASE-RELATED"/>
    <property type="match status" value="1"/>
</dbReference>
<dbReference type="SUPFAM" id="SSF52343">
    <property type="entry name" value="Ferredoxin reductase-like, C-terminal NADP-linked domain"/>
    <property type="match status" value="1"/>
</dbReference>
<dbReference type="FunFam" id="1.10.630.10:FF:000040">
    <property type="entry name" value="Bifunctional cytochrome P450/NADPH--P450 reductase"/>
    <property type="match status" value="1"/>
</dbReference>
<proteinExistence type="inferred from homology"/>
<keyword evidence="6 16" id="KW-0288">FMN</keyword>
<dbReference type="SUPFAM" id="SSF48264">
    <property type="entry name" value="Cytochrome P450"/>
    <property type="match status" value="1"/>
</dbReference>
<dbReference type="AlphaFoldDB" id="W2S5I7"/>
<organism evidence="20 21">
    <name type="scientific">Cyphellophora europaea (strain CBS 101466)</name>
    <name type="common">Phialophora europaea</name>
    <dbReference type="NCBI Taxonomy" id="1220924"/>
    <lineage>
        <taxon>Eukaryota</taxon>
        <taxon>Fungi</taxon>
        <taxon>Dikarya</taxon>
        <taxon>Ascomycota</taxon>
        <taxon>Pezizomycotina</taxon>
        <taxon>Eurotiomycetes</taxon>
        <taxon>Chaetothyriomycetidae</taxon>
        <taxon>Chaetothyriales</taxon>
        <taxon>Cyphellophoraceae</taxon>
        <taxon>Cyphellophora</taxon>
    </lineage>
</organism>
<dbReference type="SUPFAM" id="SSF52218">
    <property type="entry name" value="Flavoproteins"/>
    <property type="match status" value="1"/>
</dbReference>